<evidence type="ECO:0000313" key="2">
    <source>
        <dbReference type="Proteomes" id="UP000009286"/>
    </source>
</evidence>
<name>G2KSS8_MICAA</name>
<evidence type="ECO:0000313" key="1">
    <source>
        <dbReference type="EMBL" id="AEP09678.1"/>
    </source>
</evidence>
<dbReference type="Proteomes" id="UP000009286">
    <property type="component" value="Chromosome"/>
</dbReference>
<protein>
    <submittedName>
        <fullName evidence="1">Uncharacterized protein</fullName>
    </submittedName>
</protein>
<gene>
    <name evidence="1" type="ordered locus">MICA_1356</name>
</gene>
<reference evidence="1 2" key="1">
    <citation type="journal article" date="2011" name="BMC Genomics">
        <title>Genomic insights into an obligate epibiotic bacterial predator: Micavibrio aeruginosavorus ARL-13.</title>
        <authorList>
            <person name="Wang Z."/>
            <person name="Kadouri D."/>
            <person name="Wu M."/>
        </authorList>
    </citation>
    <scope>NUCLEOTIDE SEQUENCE [LARGE SCALE GENOMIC DNA]</scope>
    <source>
        <strain evidence="1 2">ARL-13</strain>
    </source>
</reference>
<accession>G2KSS8</accession>
<dbReference type="STRING" id="856793.MICA_1356"/>
<sequence length="39" mass="4189">MTSAAPQGPYLCKSTNISIDFSPPPEKNANRLAYAISSF</sequence>
<keyword evidence="2" id="KW-1185">Reference proteome</keyword>
<proteinExistence type="predicted"/>
<dbReference type="AlphaFoldDB" id="G2KSS8"/>
<organism evidence="1 2">
    <name type="scientific">Micavibrio aeruginosavorus (strain ARL-13)</name>
    <dbReference type="NCBI Taxonomy" id="856793"/>
    <lineage>
        <taxon>Bacteria</taxon>
        <taxon>Pseudomonadati</taxon>
        <taxon>Bdellovibrionota</taxon>
        <taxon>Bdellovibrionia</taxon>
        <taxon>Bdellovibrionales</taxon>
        <taxon>Pseudobdellovibrionaceae</taxon>
        <taxon>Micavibrio</taxon>
    </lineage>
</organism>
<dbReference type="HOGENOM" id="CLU_3312670_0_0_5"/>
<dbReference type="EMBL" id="CP002382">
    <property type="protein sequence ID" value="AEP09678.1"/>
    <property type="molecule type" value="Genomic_DNA"/>
</dbReference>
<dbReference type="KEGG" id="mai:MICA_1356"/>